<keyword evidence="5" id="KW-0676">Redox-active center</keyword>
<sequence length="343" mass="38403">MKNWLIGVLVVIGLGVGLWKMTSTKPSTQDSKLKIQDSIEITESDWVRGKREAPVTLVEYGDFQCPACGAYYQVLLQLEKEFPDRLRVVWRQFPLTTIHANAWDAAEAAEAAGRQGKFWEMHDVLFENQKEWTESGKFDGYASRIGLDVTKWKEDLGEKSIEEKVRKDQNSGIDLGVTGTPSFFLNGEKIGLPGSYEKFKAIIEGEVASLPEPETVHMHFDIAVYVDGKKLDFSADKYQEKHPAVHFHDNNGEVAHIHQKGATLGVFIDSLGLKLDLIPKVNDKLVDDWRDYVPADLDRIVFGDGVVTDKACIYSETCPERGKPPTENCVGGLGTECDDHETQ</sequence>
<dbReference type="InterPro" id="IPR013766">
    <property type="entry name" value="Thioredoxin_domain"/>
</dbReference>
<evidence type="ECO:0000256" key="1">
    <source>
        <dbReference type="ARBA" id="ARBA00005791"/>
    </source>
</evidence>
<evidence type="ECO:0000259" key="7">
    <source>
        <dbReference type="PROSITE" id="PS51352"/>
    </source>
</evidence>
<dbReference type="SUPFAM" id="SSF52833">
    <property type="entry name" value="Thioredoxin-like"/>
    <property type="match status" value="1"/>
</dbReference>
<dbReference type="PANTHER" id="PTHR13887:SF14">
    <property type="entry name" value="DISULFIDE BOND FORMATION PROTEIN D"/>
    <property type="match status" value="1"/>
</dbReference>
<dbReference type="Gene3D" id="3.40.30.10">
    <property type="entry name" value="Glutaredoxin"/>
    <property type="match status" value="1"/>
</dbReference>
<evidence type="ECO:0000313" key="8">
    <source>
        <dbReference type="EMBL" id="OGD03808.1"/>
    </source>
</evidence>
<protein>
    <recommendedName>
        <fullName evidence="7">Thioredoxin domain-containing protein</fullName>
    </recommendedName>
</protein>
<comment type="caution">
    <text evidence="8">The sequence shown here is derived from an EMBL/GenBank/DDBJ whole genome shotgun (WGS) entry which is preliminary data.</text>
</comment>
<evidence type="ECO:0000256" key="3">
    <source>
        <dbReference type="ARBA" id="ARBA00023002"/>
    </source>
</evidence>
<evidence type="ECO:0000256" key="4">
    <source>
        <dbReference type="ARBA" id="ARBA00023157"/>
    </source>
</evidence>
<dbReference type="InterPro" id="IPR012336">
    <property type="entry name" value="Thioredoxin-like_fold"/>
</dbReference>
<keyword evidence="3" id="KW-0560">Oxidoreductase</keyword>
<comment type="similarity">
    <text evidence="1">Belongs to the thioredoxin family. DsbA subfamily.</text>
</comment>
<dbReference type="Pfam" id="PF13462">
    <property type="entry name" value="Thioredoxin_4"/>
    <property type="match status" value="1"/>
</dbReference>
<proteinExistence type="inferred from homology"/>
<keyword evidence="4" id="KW-1015">Disulfide bond</keyword>
<keyword evidence="2" id="KW-0732">Signal</keyword>
<feature type="domain" description="Thioredoxin" evidence="7">
    <location>
        <begin position="14"/>
        <end position="208"/>
    </location>
</feature>
<feature type="region of interest" description="Disordered" evidence="6">
    <location>
        <begin position="321"/>
        <end position="343"/>
    </location>
</feature>
<evidence type="ECO:0000256" key="2">
    <source>
        <dbReference type="ARBA" id="ARBA00022729"/>
    </source>
</evidence>
<name>A0A1F4ZCB3_9BACT</name>
<dbReference type="AlphaFoldDB" id="A0A1F4ZCB3"/>
<dbReference type="PANTHER" id="PTHR13887">
    <property type="entry name" value="GLUTATHIONE S-TRANSFERASE KAPPA"/>
    <property type="match status" value="1"/>
</dbReference>
<reference evidence="8 9" key="1">
    <citation type="journal article" date="2016" name="Nat. Commun.">
        <title>Thousands of microbial genomes shed light on interconnected biogeochemical processes in an aquifer system.</title>
        <authorList>
            <person name="Anantharaman K."/>
            <person name="Brown C.T."/>
            <person name="Hug L.A."/>
            <person name="Sharon I."/>
            <person name="Castelle C.J."/>
            <person name="Probst A.J."/>
            <person name="Thomas B.C."/>
            <person name="Singh A."/>
            <person name="Wilkins M.J."/>
            <person name="Karaoz U."/>
            <person name="Brodie E.L."/>
            <person name="Williams K.H."/>
            <person name="Hubbard S.S."/>
            <person name="Banfield J.F."/>
        </authorList>
    </citation>
    <scope>NUCLEOTIDE SEQUENCE [LARGE SCALE GENOMIC DNA]</scope>
</reference>
<evidence type="ECO:0000313" key="9">
    <source>
        <dbReference type="Proteomes" id="UP000177080"/>
    </source>
</evidence>
<evidence type="ECO:0000256" key="5">
    <source>
        <dbReference type="ARBA" id="ARBA00023284"/>
    </source>
</evidence>
<gene>
    <name evidence="8" type="ORF">A2989_04005</name>
</gene>
<dbReference type="InterPro" id="IPR036249">
    <property type="entry name" value="Thioredoxin-like_sf"/>
</dbReference>
<organism evidence="8 9">
    <name type="scientific">Candidatus Amesbacteria bacterium RIFCSPLOWO2_01_FULL_48_25</name>
    <dbReference type="NCBI Taxonomy" id="1797259"/>
    <lineage>
        <taxon>Bacteria</taxon>
        <taxon>Candidatus Amesiibacteriota</taxon>
    </lineage>
</organism>
<evidence type="ECO:0000256" key="6">
    <source>
        <dbReference type="SAM" id="MobiDB-lite"/>
    </source>
</evidence>
<dbReference type="STRING" id="1797259.A2989_04005"/>
<dbReference type="EMBL" id="MEXN01000005">
    <property type="protein sequence ID" value="OGD03808.1"/>
    <property type="molecule type" value="Genomic_DNA"/>
</dbReference>
<dbReference type="GO" id="GO:0016491">
    <property type="term" value="F:oxidoreductase activity"/>
    <property type="evidence" value="ECO:0007669"/>
    <property type="project" value="UniProtKB-KW"/>
</dbReference>
<dbReference type="PROSITE" id="PS51352">
    <property type="entry name" value="THIOREDOXIN_2"/>
    <property type="match status" value="1"/>
</dbReference>
<accession>A0A1F4ZCB3</accession>
<dbReference type="Proteomes" id="UP000177080">
    <property type="component" value="Unassembled WGS sequence"/>
</dbReference>